<protein>
    <recommendedName>
        <fullName evidence="4">DNA-directed RNA polymerase III subunit RPC3</fullName>
    </recommendedName>
</protein>
<evidence type="ECO:0000313" key="2">
    <source>
        <dbReference type="EMBL" id="ETW27928.1"/>
    </source>
</evidence>
<reference evidence="2 3" key="1">
    <citation type="submission" date="2013-02" db="EMBL/GenBank/DDBJ databases">
        <title>The Genome Annotation of Plasmodium falciparum FCH/4.</title>
        <authorList>
            <consortium name="The Broad Institute Genome Sequencing Platform"/>
            <consortium name="The Broad Institute Genome Sequencing Center for Infectious Disease"/>
            <person name="Neafsey D."/>
            <person name="Hoffman S."/>
            <person name="Volkman S."/>
            <person name="Rosenthal P."/>
            <person name="Walker B."/>
            <person name="Young S.K."/>
            <person name="Zeng Q."/>
            <person name="Gargeya S."/>
            <person name="Fitzgerald M."/>
            <person name="Haas B."/>
            <person name="Abouelleil A."/>
            <person name="Allen A.W."/>
            <person name="Alvarado L."/>
            <person name="Arachchi H.M."/>
            <person name="Berlin A.M."/>
            <person name="Chapman S.B."/>
            <person name="Gainer-Dewar J."/>
            <person name="Goldberg J."/>
            <person name="Griggs A."/>
            <person name="Gujja S."/>
            <person name="Hansen M."/>
            <person name="Howarth C."/>
            <person name="Imamovic A."/>
            <person name="Ireland A."/>
            <person name="Larimer J."/>
            <person name="McCowan C."/>
            <person name="Murphy C."/>
            <person name="Pearson M."/>
            <person name="Poon T.W."/>
            <person name="Priest M."/>
            <person name="Roberts A."/>
            <person name="Saif S."/>
            <person name="Shea T."/>
            <person name="Sisk P."/>
            <person name="Sykes S."/>
            <person name="Wortman J."/>
            <person name="Nusbaum C."/>
            <person name="Birren B."/>
        </authorList>
    </citation>
    <scope>NUCLEOTIDE SEQUENCE [LARGE SCALE GENOMIC DNA]</scope>
    <source>
        <strain evidence="2 3">FCH/4</strain>
    </source>
</reference>
<evidence type="ECO:0000256" key="1">
    <source>
        <dbReference type="SAM" id="Phobius"/>
    </source>
</evidence>
<dbReference type="OrthoDB" id="272392at2759"/>
<accession>A0A024VI44</accession>
<dbReference type="Gene3D" id="1.10.10.10">
    <property type="entry name" value="Winged helix-like DNA-binding domain superfamily/Winged helix DNA-binding domain"/>
    <property type="match status" value="2"/>
</dbReference>
<dbReference type="PANTHER" id="PTHR33888:SF1">
    <property type="entry name" value="RIKEN CDNA 4932415D10 GENE"/>
    <property type="match status" value="1"/>
</dbReference>
<dbReference type="EMBL" id="KI928042">
    <property type="protein sequence ID" value="ETW27928.1"/>
    <property type="molecule type" value="Genomic_DNA"/>
</dbReference>
<keyword evidence="1" id="KW-0812">Transmembrane</keyword>
<feature type="transmembrane region" description="Helical" evidence="1">
    <location>
        <begin position="405"/>
        <end position="434"/>
    </location>
</feature>
<dbReference type="InterPro" id="IPR036388">
    <property type="entry name" value="WH-like_DNA-bd_sf"/>
</dbReference>
<dbReference type="AlphaFoldDB" id="A0A024VI44"/>
<gene>
    <name evidence="2" type="ORF">PFFCH_04672</name>
</gene>
<dbReference type="PANTHER" id="PTHR33888">
    <property type="entry name" value="RIKEN CDNA 4932415D10 GENE"/>
    <property type="match status" value="1"/>
</dbReference>
<feature type="transmembrane region" description="Helical" evidence="1">
    <location>
        <begin position="446"/>
        <end position="465"/>
    </location>
</feature>
<dbReference type="Proteomes" id="UP000030656">
    <property type="component" value="Unassembled WGS sequence"/>
</dbReference>
<reference evidence="2 3" key="2">
    <citation type="submission" date="2013-02" db="EMBL/GenBank/DDBJ databases">
        <title>The Genome Sequence of Plasmodium falciparum FCH/4.</title>
        <authorList>
            <consortium name="The Broad Institute Genome Sequencing Platform"/>
            <consortium name="The Broad Institute Genome Sequencing Center for Infectious Disease"/>
            <person name="Neafsey D."/>
            <person name="Cheeseman I."/>
            <person name="Volkman S."/>
            <person name="Adams J."/>
            <person name="Walker B."/>
            <person name="Young S.K."/>
            <person name="Zeng Q."/>
            <person name="Gargeya S."/>
            <person name="Fitzgerald M."/>
            <person name="Haas B."/>
            <person name="Abouelleil A."/>
            <person name="Alvarado L."/>
            <person name="Arachchi H.M."/>
            <person name="Berlin A.M."/>
            <person name="Chapman S.B."/>
            <person name="Dewar J."/>
            <person name="Goldberg J."/>
            <person name="Griggs A."/>
            <person name="Gujja S."/>
            <person name="Hansen M."/>
            <person name="Howarth C."/>
            <person name="Imamovic A."/>
            <person name="Larimer J."/>
            <person name="McCowan C."/>
            <person name="Murphy C."/>
            <person name="Neiman D."/>
            <person name="Pearson M."/>
            <person name="Priest M."/>
            <person name="Roberts A."/>
            <person name="Saif S."/>
            <person name="Shea T."/>
            <person name="Sisk P."/>
            <person name="Sykes S."/>
            <person name="Wortman J."/>
            <person name="Nusbaum C."/>
            <person name="Birren B."/>
        </authorList>
    </citation>
    <scope>NUCLEOTIDE SEQUENCE [LARGE SCALE GENOMIC DNA]</scope>
    <source>
        <strain evidence="2 3">FCH/4</strain>
    </source>
</reference>
<sequence length="1067" mass="127639">MNQHCNNKMNQHCNNKMNQHSDNKNKYLFKVGIKKKNIISHHKHNEELKTIPDIKNEEMQSFNFLCNSKNYEYMKRCKCDSCICKIRRVEYFVIIKNIYVLVRYPSILYYIHPTSIIKDKKSITSLNNFSTTSSDLQLDINTYNFFNTEMIDEFEDLTNLCDDKNGDIIKNNNNNNNNHNHNNHNNNNHINNHNDDYLHNRNQIQDDTFFRNSNGLNELDYLKYIICDIFGSCCSDIVEIILLYGNKLSIYELINLSSYEFNVVRNVLLCLLIHNIVDVNIIYSKSIECNHLSPEETRGVINVYDNNKMNQHSNNEMNQNSNNKMNQHCNNKMNQNCNNKMNQHSNNEMNQNSNNKMNQHCNNKMNQHCNNKMYMFICLLLRRDNNCLDIHKAWPYHKYNNIHIYIFFFLIIFSCISFIYNKIIIVIFNIFYIIPFRFIFLMFQRLIIFIFIYFFVSNNVVPILVNNYIFFVNQIQDDTFFRNSNGLVEKNETLNFIKKIILIRIIKNGRMTINKCIENLNNDDYAEVCKKDVPEVNKNYLRFLFLQLLKKRFIKKCKYFNEHECENDKRQKYDVMKNEVRKNDNYKKMYTKNMKHNSNDIDLVQNDPIDDTSLLLYNHTNENNNNNDKNNINLNNIGCNDNVTNPEKSIHYSPYNDIYPNDYAHTTKKIYNKNIINNKKKKKDTRKDEICDNTDISKNNLKKRKIDDDIIIKEQENYMPNNIDEQQKKREVIKQLHNEDIHIKTNKSIKNYNEYNINGIYKNNHNDNLLKLIDNKYTYFQVDNDTLSIIYLKQECFNFITHFFNLNEVSRCIFYVLLNNVKFYYSQEENDYKETCLFLSFEYIEKCVISKLKRNKNIFVDKHVVLQNLNALIKLPDQLIQIKCNQVITYAADFVNIKNIYKKKIISNVLENMTGLEALRIWKYLLTNSEEKINDELISENVLIPLNDVRKKLYHLLYHGYIKAHEYNNSNNNKTYIKHSLSFSTDFYFTSNKVKENLFTIAKNIYIRKFLENNEINTLHNKSNICINETQDHNKKKKITLTSKEYAVDYLEMALINMDKLIFIFSS</sequence>
<keyword evidence="1" id="KW-0472">Membrane</keyword>
<evidence type="ECO:0000313" key="3">
    <source>
        <dbReference type="Proteomes" id="UP000030656"/>
    </source>
</evidence>
<name>A0A024VI44_PLAFA</name>
<organism evidence="2 3">
    <name type="scientific">Plasmodium falciparum FCH/4</name>
    <dbReference type="NCBI Taxonomy" id="1036724"/>
    <lineage>
        <taxon>Eukaryota</taxon>
        <taxon>Sar</taxon>
        <taxon>Alveolata</taxon>
        <taxon>Apicomplexa</taxon>
        <taxon>Aconoidasida</taxon>
        <taxon>Haemosporida</taxon>
        <taxon>Plasmodiidae</taxon>
        <taxon>Plasmodium</taxon>
        <taxon>Plasmodium (Laverania)</taxon>
    </lineage>
</organism>
<proteinExistence type="predicted"/>
<keyword evidence="1" id="KW-1133">Transmembrane helix</keyword>
<evidence type="ECO:0008006" key="4">
    <source>
        <dbReference type="Google" id="ProtNLM"/>
    </source>
</evidence>
<dbReference type="GO" id="GO:0005615">
    <property type="term" value="C:extracellular space"/>
    <property type="evidence" value="ECO:0007669"/>
    <property type="project" value="TreeGrafter"/>
</dbReference>